<dbReference type="Pfam" id="PF26107">
    <property type="entry name" value="BrxR_CTD"/>
    <property type="match status" value="1"/>
</dbReference>
<sequence>MKKTPESLEKAILASRGGAVRLARLRWAEETLYWRGMLNREDLTARFGIGRAQAAADLKYLLEQVVSARQVTYDRAAAWRCYRAAPRFTPKLVKPELARWLRLQSGGAGLERPGLDGVGRVERAVEPLVARGVLSGLRKQRSVRIRYQAMTSLEESERVVSFHAVYDNGEQVVARGWCHLKQTYRNFALSRIWEAELLPDAPWRDAADDADWRNLMTLILAPHPDLSDGQRCITEKEWGMVDGRRELTLRAAFVYSFCKKYFLLPEFQSLPATLRPVVLLAQQPES</sequence>
<evidence type="ECO:0000259" key="2">
    <source>
        <dbReference type="Pfam" id="PF26107"/>
    </source>
</evidence>
<evidence type="ECO:0000313" key="4">
    <source>
        <dbReference type="EMBL" id="OSM01588.1"/>
    </source>
</evidence>
<organism evidence="4 5">
    <name type="scientific">Magnetofaba australis IT-1</name>
    <dbReference type="NCBI Taxonomy" id="1434232"/>
    <lineage>
        <taxon>Bacteria</taxon>
        <taxon>Pseudomonadati</taxon>
        <taxon>Pseudomonadota</taxon>
        <taxon>Magnetococcia</taxon>
        <taxon>Magnetococcales</taxon>
        <taxon>Magnetococcaceae</taxon>
        <taxon>Magnetofaba</taxon>
    </lineage>
</organism>
<keyword evidence="5" id="KW-1185">Reference proteome</keyword>
<dbReference type="OrthoDB" id="6400324at2"/>
<dbReference type="InterPro" id="IPR051534">
    <property type="entry name" value="CBASS_pafABC_assoc_protein"/>
</dbReference>
<accession>A0A1Y2K0R4</accession>
<feature type="domain" description="DNA-binding transcriptional repressor CapW C-terminal dimerisation" evidence="2">
    <location>
        <begin position="216"/>
        <end position="280"/>
    </location>
</feature>
<dbReference type="InterPro" id="IPR026881">
    <property type="entry name" value="WYL_dom"/>
</dbReference>
<proteinExistence type="predicted"/>
<dbReference type="Pfam" id="PF26109">
    <property type="entry name" value="WHD_BrxR"/>
    <property type="match status" value="1"/>
</dbReference>
<dbReference type="PROSITE" id="PS52050">
    <property type="entry name" value="WYL"/>
    <property type="match status" value="1"/>
</dbReference>
<evidence type="ECO:0000259" key="1">
    <source>
        <dbReference type="Pfam" id="PF13280"/>
    </source>
</evidence>
<protein>
    <submittedName>
        <fullName evidence="4">Uncharacterized protein</fullName>
    </submittedName>
</protein>
<dbReference type="InterPro" id="IPR059020">
    <property type="entry name" value="CapW_CTD"/>
</dbReference>
<dbReference type="AlphaFoldDB" id="A0A1Y2K0R4"/>
<dbReference type="Proteomes" id="UP000194003">
    <property type="component" value="Unassembled WGS sequence"/>
</dbReference>
<evidence type="ECO:0000313" key="5">
    <source>
        <dbReference type="Proteomes" id="UP000194003"/>
    </source>
</evidence>
<feature type="domain" description="WYL" evidence="1">
    <location>
        <begin position="133"/>
        <end position="196"/>
    </location>
</feature>
<dbReference type="EMBL" id="LVJN01000020">
    <property type="protein sequence ID" value="OSM01588.1"/>
    <property type="molecule type" value="Genomic_DNA"/>
</dbReference>
<dbReference type="InterPro" id="IPR059019">
    <property type="entry name" value="WHD_CapW"/>
</dbReference>
<gene>
    <name evidence="4" type="ORF">MAIT1_01590</name>
</gene>
<dbReference type="Pfam" id="PF13280">
    <property type="entry name" value="WYL"/>
    <property type="match status" value="1"/>
</dbReference>
<dbReference type="PANTHER" id="PTHR34580:SF3">
    <property type="entry name" value="PROTEIN PAFB"/>
    <property type="match status" value="1"/>
</dbReference>
<comment type="caution">
    <text evidence="4">The sequence shown here is derived from an EMBL/GenBank/DDBJ whole genome shotgun (WGS) entry which is preliminary data.</text>
</comment>
<evidence type="ECO:0000259" key="3">
    <source>
        <dbReference type="Pfam" id="PF26109"/>
    </source>
</evidence>
<feature type="domain" description="DNA-binding transcriptional repressor CapW winged helix-turn-helix" evidence="3">
    <location>
        <begin position="23"/>
        <end position="103"/>
    </location>
</feature>
<dbReference type="RefSeq" id="WP_085443466.1">
    <property type="nucleotide sequence ID" value="NZ_LVJN01000020.1"/>
</dbReference>
<dbReference type="STRING" id="1434232.MAIT1_01590"/>
<name>A0A1Y2K0R4_9PROT</name>
<reference evidence="4 5" key="1">
    <citation type="journal article" date="2016" name="BMC Genomics">
        <title>Combined genomic and structural analyses of a cultured magnetotactic bacterium reveals its niche adaptation to a dynamic environment.</title>
        <authorList>
            <person name="Araujo A.C."/>
            <person name="Morillo V."/>
            <person name="Cypriano J."/>
            <person name="Teixeira L.C."/>
            <person name="Leao P."/>
            <person name="Lyra S."/>
            <person name="Almeida L.G."/>
            <person name="Bazylinski D.A."/>
            <person name="Vasconcellos A.T."/>
            <person name="Abreu F."/>
            <person name="Lins U."/>
        </authorList>
    </citation>
    <scope>NUCLEOTIDE SEQUENCE [LARGE SCALE GENOMIC DNA]</scope>
    <source>
        <strain evidence="4 5">IT-1</strain>
    </source>
</reference>
<dbReference type="PANTHER" id="PTHR34580">
    <property type="match status" value="1"/>
</dbReference>